<reference evidence="4 5" key="1">
    <citation type="journal article" date="2020" name="Nat. Commun.">
        <title>Genome of Tripterygium wilfordii and identification of cytochrome P450 involved in triptolide biosynthesis.</title>
        <authorList>
            <person name="Tu L."/>
            <person name="Su P."/>
            <person name="Zhang Z."/>
            <person name="Gao L."/>
            <person name="Wang J."/>
            <person name="Hu T."/>
            <person name="Zhou J."/>
            <person name="Zhang Y."/>
            <person name="Zhao Y."/>
            <person name="Liu Y."/>
            <person name="Song Y."/>
            <person name="Tong Y."/>
            <person name="Lu Y."/>
            <person name="Yang J."/>
            <person name="Xu C."/>
            <person name="Jia M."/>
            <person name="Peters R.J."/>
            <person name="Huang L."/>
            <person name="Gao W."/>
        </authorList>
    </citation>
    <scope>NUCLEOTIDE SEQUENCE [LARGE SCALE GENOMIC DNA]</scope>
    <source>
        <strain evidence="5">cv. XIE 37</strain>
        <tissue evidence="4">Leaf</tissue>
    </source>
</reference>
<dbReference type="GO" id="GO:0009535">
    <property type="term" value="C:chloroplast thylakoid membrane"/>
    <property type="evidence" value="ECO:0007669"/>
    <property type="project" value="TreeGrafter"/>
</dbReference>
<dbReference type="PRINTS" id="PR00727">
    <property type="entry name" value="LEADERPTASE"/>
</dbReference>
<evidence type="ECO:0000256" key="2">
    <source>
        <dbReference type="PIRSR" id="PIRSR600223-1"/>
    </source>
</evidence>
<dbReference type="CDD" id="cd06530">
    <property type="entry name" value="S26_SPase_I"/>
    <property type="match status" value="1"/>
</dbReference>
<dbReference type="PROSITE" id="PS00761">
    <property type="entry name" value="SPASE_I_3"/>
    <property type="match status" value="1"/>
</dbReference>
<evidence type="ECO:0000256" key="1">
    <source>
        <dbReference type="ARBA" id="ARBA00022801"/>
    </source>
</evidence>
<dbReference type="OrthoDB" id="308440at2759"/>
<dbReference type="SUPFAM" id="SSF51306">
    <property type="entry name" value="LexA/Signal peptidase"/>
    <property type="match status" value="1"/>
</dbReference>
<dbReference type="FunCoup" id="A0A7J7DL67">
    <property type="interactions" value="1248"/>
</dbReference>
<keyword evidence="5" id="KW-1185">Reference proteome</keyword>
<evidence type="ECO:0000259" key="3">
    <source>
        <dbReference type="Pfam" id="PF10502"/>
    </source>
</evidence>
<dbReference type="InterPro" id="IPR019758">
    <property type="entry name" value="Pept_S26A_signal_pept_1_CS"/>
</dbReference>
<dbReference type="InParanoid" id="A0A7J7DL67"/>
<dbReference type="Gene3D" id="2.10.109.10">
    <property type="entry name" value="Umud Fragment, subunit A"/>
    <property type="match status" value="1"/>
</dbReference>
<dbReference type="EMBL" id="JAAARO010000006">
    <property type="protein sequence ID" value="KAF5747077.1"/>
    <property type="molecule type" value="Genomic_DNA"/>
</dbReference>
<dbReference type="NCBIfam" id="TIGR02227">
    <property type="entry name" value="sigpep_I_bact"/>
    <property type="match status" value="2"/>
</dbReference>
<dbReference type="InterPro" id="IPR000223">
    <property type="entry name" value="Pept_S26A_signal_pept_1"/>
</dbReference>
<sequence>MAIRVTINYSGFLAQNMASSAGFRPGNCRTFHECFILSRFFASPNQNPDLDPPPTRSYRRNPNCWSSWNSASMHTTLAGEIFGGSCRSPIMVGLIDLMKSTVGVQAPSSVGMFGISPFKVTSMIPFLQGSKWLPCNEAFLGSESDDVDKGGTKHGGDGIELHDGSVSFHPTQNGFERSESWLSRMLNQCSEDAKAMFTAMTVTLLFRSSLAEPRCIPSASMSPTLDVGDRIVAEKVSYFIRRPEVSEIVIFKAPPILQEIGFSSGDVFIKRIVAKAGDYVEVSFHIFSLLYHLPLVVFIHTPLPLSRCLFLPFSFSKITKEEDFALEPLSYEMEPMLVPEGHVFVLGDNRNNSFDSHNWGPLPIKNIVGRSVLRYWPPSRVSGHYS</sequence>
<feature type="domain" description="Peptidase S26" evidence="3">
    <location>
        <begin position="193"/>
        <end position="283"/>
    </location>
</feature>
<proteinExistence type="predicted"/>
<feature type="domain" description="Peptidase S26" evidence="3">
    <location>
        <begin position="321"/>
        <end position="376"/>
    </location>
</feature>
<evidence type="ECO:0000313" key="5">
    <source>
        <dbReference type="Proteomes" id="UP000593562"/>
    </source>
</evidence>
<dbReference type="AlphaFoldDB" id="A0A7J7DL67"/>
<keyword evidence="1" id="KW-0378">Hydrolase</keyword>
<dbReference type="GO" id="GO:0004252">
    <property type="term" value="F:serine-type endopeptidase activity"/>
    <property type="evidence" value="ECO:0007669"/>
    <property type="project" value="InterPro"/>
</dbReference>
<dbReference type="GO" id="GO:0006465">
    <property type="term" value="P:signal peptide processing"/>
    <property type="evidence" value="ECO:0007669"/>
    <property type="project" value="InterPro"/>
</dbReference>
<protein>
    <submittedName>
        <fullName evidence="4">Thylakoidal processing peptidase 1 chloroplastic</fullName>
    </submittedName>
</protein>
<name>A0A7J7DL67_TRIWF</name>
<accession>A0A7J7DL67</accession>
<dbReference type="InterPro" id="IPR019533">
    <property type="entry name" value="Peptidase_S26"/>
</dbReference>
<dbReference type="GO" id="GO:0010027">
    <property type="term" value="P:thylakoid membrane organization"/>
    <property type="evidence" value="ECO:0007669"/>
    <property type="project" value="TreeGrafter"/>
</dbReference>
<gene>
    <name evidence="4" type="ORF">HS088_TW06G01255</name>
</gene>
<organism evidence="4 5">
    <name type="scientific">Tripterygium wilfordii</name>
    <name type="common">Thunder God vine</name>
    <dbReference type="NCBI Taxonomy" id="458696"/>
    <lineage>
        <taxon>Eukaryota</taxon>
        <taxon>Viridiplantae</taxon>
        <taxon>Streptophyta</taxon>
        <taxon>Embryophyta</taxon>
        <taxon>Tracheophyta</taxon>
        <taxon>Spermatophyta</taxon>
        <taxon>Magnoliopsida</taxon>
        <taxon>eudicotyledons</taxon>
        <taxon>Gunneridae</taxon>
        <taxon>Pentapetalae</taxon>
        <taxon>rosids</taxon>
        <taxon>fabids</taxon>
        <taxon>Celastrales</taxon>
        <taxon>Celastraceae</taxon>
        <taxon>Tripterygium</taxon>
    </lineage>
</organism>
<dbReference type="Proteomes" id="UP000593562">
    <property type="component" value="Unassembled WGS sequence"/>
</dbReference>
<dbReference type="PANTHER" id="PTHR43390">
    <property type="entry name" value="SIGNAL PEPTIDASE I"/>
    <property type="match status" value="1"/>
</dbReference>
<comment type="caution">
    <text evidence="4">The sequence shown here is derived from an EMBL/GenBank/DDBJ whole genome shotgun (WGS) entry which is preliminary data.</text>
</comment>
<evidence type="ECO:0000313" key="4">
    <source>
        <dbReference type="EMBL" id="KAF5747077.1"/>
    </source>
</evidence>
<dbReference type="InterPro" id="IPR036286">
    <property type="entry name" value="LexA/Signal_pep-like_sf"/>
</dbReference>
<feature type="active site" evidence="2">
    <location>
        <position position="220"/>
    </location>
</feature>
<dbReference type="Pfam" id="PF10502">
    <property type="entry name" value="Peptidase_S26"/>
    <property type="match status" value="2"/>
</dbReference>
<dbReference type="PANTHER" id="PTHR43390:SF2">
    <property type="entry name" value="THYLAKOIDAL PROCESSING PEPTIDASE 2, CHLOROPLASTIC-RELATED"/>
    <property type="match status" value="1"/>
</dbReference>
<feature type="active site" evidence="2">
    <location>
        <position position="270"/>
    </location>
</feature>